<evidence type="ECO:0000259" key="1">
    <source>
        <dbReference type="PROSITE" id="PS51459"/>
    </source>
</evidence>
<dbReference type="InterPro" id="IPR036597">
    <property type="entry name" value="Fido-like_dom_sf"/>
</dbReference>
<protein>
    <recommendedName>
        <fullName evidence="1">Fido domain-containing protein</fullName>
    </recommendedName>
</protein>
<evidence type="ECO:0000313" key="3">
    <source>
        <dbReference type="Proteomes" id="UP001157353"/>
    </source>
</evidence>
<comment type="caution">
    <text evidence="2">The sequence shown here is derived from an EMBL/GenBank/DDBJ whole genome shotgun (WGS) entry which is preliminary data.</text>
</comment>
<proteinExistence type="predicted"/>
<dbReference type="Proteomes" id="UP001157353">
    <property type="component" value="Unassembled WGS sequence"/>
</dbReference>
<reference evidence="3" key="1">
    <citation type="journal article" date="2019" name="Int. J. Syst. Evol. Microbiol.">
        <title>The Global Catalogue of Microorganisms (GCM) 10K type strain sequencing project: providing services to taxonomists for standard genome sequencing and annotation.</title>
        <authorList>
            <consortium name="The Broad Institute Genomics Platform"/>
            <consortium name="The Broad Institute Genome Sequencing Center for Infectious Disease"/>
            <person name="Wu L."/>
            <person name="Ma J."/>
        </authorList>
    </citation>
    <scope>NUCLEOTIDE SEQUENCE [LARGE SCALE GENOMIC DNA]</scope>
    <source>
        <strain evidence="3">NBRC 103166</strain>
    </source>
</reference>
<accession>A0ABQ6DV62</accession>
<dbReference type="PANTHER" id="PTHR13504:SF38">
    <property type="entry name" value="FIDO DOMAIN-CONTAINING PROTEIN"/>
    <property type="match status" value="1"/>
</dbReference>
<dbReference type="PANTHER" id="PTHR13504">
    <property type="entry name" value="FIDO DOMAIN-CONTAINING PROTEIN DDB_G0283145"/>
    <property type="match status" value="1"/>
</dbReference>
<dbReference type="RefSeq" id="WP_284202116.1">
    <property type="nucleotide sequence ID" value="NZ_BSPQ01000001.1"/>
</dbReference>
<dbReference type="Pfam" id="PF02661">
    <property type="entry name" value="Fic"/>
    <property type="match status" value="1"/>
</dbReference>
<dbReference type="PROSITE" id="PS51459">
    <property type="entry name" value="FIDO"/>
    <property type="match status" value="1"/>
</dbReference>
<organism evidence="2 3">
    <name type="scientific">Psychromonas marina</name>
    <dbReference type="NCBI Taxonomy" id="88364"/>
    <lineage>
        <taxon>Bacteria</taxon>
        <taxon>Pseudomonadati</taxon>
        <taxon>Pseudomonadota</taxon>
        <taxon>Gammaproteobacteria</taxon>
        <taxon>Alteromonadales</taxon>
        <taxon>Psychromonadaceae</taxon>
        <taxon>Psychromonas</taxon>
    </lineage>
</organism>
<feature type="domain" description="Fido" evidence="1">
    <location>
        <begin position="225"/>
        <end position="363"/>
    </location>
</feature>
<dbReference type="Gene3D" id="1.10.3290.10">
    <property type="entry name" value="Fido-like domain"/>
    <property type="match status" value="1"/>
</dbReference>
<dbReference type="InterPro" id="IPR003812">
    <property type="entry name" value="Fido"/>
</dbReference>
<dbReference type="EMBL" id="BSPQ01000001">
    <property type="protein sequence ID" value="GLS88991.1"/>
    <property type="molecule type" value="Genomic_DNA"/>
</dbReference>
<sequence length="465" mass="53195">MKQNSLTIEQELKLVKNVIDGARKPLSRSDINNLLSIDITEKTLQRRLKNLVVNLQVTTAGQRSALKYMSLVESKEVLSKNIENAPLSDNLILSQESLEKLTVLDSPSYTRTKVPYDMTLLENYVPNKTRYVPEETAFKLRALGKRFNNKLAAGTYAKDITQRLLVDLSFNSSRLEGNTYSILDTEKLLQMGEAANGKFDEETIMILNHKEAILFLIENAEEISVTPFVIRNLHQLLSQDLLSNSSACGKIRQIEVKITKTSYMPLNAPQQLEELFILLLRKANKIEDPFEQAFFLLMHLSYLQAFEDVNKRTARLSCNLPFIQENLCPLSFVDVPKDDYVKCLIYFYETGDHMPALDVFIWAYERSSHQYEVVERSIGVIDSYRIKYRSERKQAIGKIIRGMIVGDEVQVQLEQFCVENLIQNADKFISIATVELDKLHSGAIVSLGVTEKLFLTWKDKFDATK</sequence>
<dbReference type="SUPFAM" id="SSF140931">
    <property type="entry name" value="Fic-like"/>
    <property type="match status" value="1"/>
</dbReference>
<evidence type="ECO:0000313" key="2">
    <source>
        <dbReference type="EMBL" id="GLS88991.1"/>
    </source>
</evidence>
<dbReference type="InterPro" id="IPR040198">
    <property type="entry name" value="Fido_containing"/>
</dbReference>
<gene>
    <name evidence="2" type="ORF">GCM10007916_00580</name>
</gene>
<name>A0ABQ6DV62_9GAMM</name>
<keyword evidence="3" id="KW-1185">Reference proteome</keyword>